<comment type="catalytic activity">
    <reaction evidence="1 5">
        <text>chorismate = isochorismate</text>
        <dbReference type="Rhea" id="RHEA:18985"/>
        <dbReference type="ChEBI" id="CHEBI:29748"/>
        <dbReference type="ChEBI" id="CHEBI:29780"/>
        <dbReference type="EC" id="5.4.4.2"/>
    </reaction>
</comment>
<evidence type="ECO:0000256" key="4">
    <source>
        <dbReference type="ARBA" id="ARBA00023235"/>
    </source>
</evidence>
<dbReference type="SUPFAM" id="SSF56322">
    <property type="entry name" value="ADC synthase"/>
    <property type="match status" value="1"/>
</dbReference>
<evidence type="ECO:0000256" key="2">
    <source>
        <dbReference type="ARBA" id="ARBA00005297"/>
    </source>
</evidence>
<dbReference type="InterPro" id="IPR015890">
    <property type="entry name" value="Chorismate_C"/>
</dbReference>
<dbReference type="PATRIC" id="fig|1354251.4.peg.647"/>
<dbReference type="InterPro" id="IPR034681">
    <property type="entry name" value="MenF"/>
</dbReference>
<evidence type="ECO:0000313" key="8">
    <source>
        <dbReference type="Proteomes" id="UP000078410"/>
    </source>
</evidence>
<dbReference type="EC" id="5.4.4.2" evidence="5"/>
<feature type="binding site" evidence="5">
    <location>
        <position position="416"/>
    </location>
    <ligand>
        <name>Mg(2+)</name>
        <dbReference type="ChEBI" id="CHEBI:18420"/>
    </ligand>
</feature>
<dbReference type="UniPathway" id="UPA00079"/>
<proteinExistence type="inferred from homology"/>
<comment type="pathway">
    <text evidence="5">Quinol/quinone metabolism; menaquinone biosynthesis.</text>
</comment>
<dbReference type="UniPathway" id="UPA01057">
    <property type="reaction ID" value="UER00163"/>
</dbReference>
<protein>
    <recommendedName>
        <fullName evidence="5">Isochorismate synthase MenF</fullName>
        <ecNumber evidence="5">5.4.4.2</ecNumber>
    </recommendedName>
    <alternativeName>
        <fullName evidence="5">Isochorismate mutase</fullName>
    </alternativeName>
</protein>
<reference evidence="7 8" key="1">
    <citation type="submission" date="2016-04" db="EMBL/GenBank/DDBJ databases">
        <title>ATOL: Assembling a taxonomically balanced genome-scale reconstruction of the evolutionary history of the Enterobacteriaceae.</title>
        <authorList>
            <person name="Plunkett G.III."/>
            <person name="Neeno-Eckwall E.C."/>
            <person name="Glasner J.D."/>
            <person name="Perna N.T."/>
        </authorList>
    </citation>
    <scope>NUCLEOTIDE SEQUENCE [LARGE SCALE GENOMIC DNA]</scope>
    <source>
        <strain evidence="7 8">ATCC 51605</strain>
    </source>
</reference>
<evidence type="ECO:0000256" key="5">
    <source>
        <dbReference type="HAMAP-Rule" id="MF_01935"/>
    </source>
</evidence>
<dbReference type="HAMAP" id="MF_01935">
    <property type="entry name" value="MenF"/>
    <property type="match status" value="1"/>
</dbReference>
<feature type="active site" description="Proton acceptor" evidence="5">
    <location>
        <position position="190"/>
    </location>
</feature>
<dbReference type="Pfam" id="PF00425">
    <property type="entry name" value="Chorismate_bind"/>
    <property type="match status" value="1"/>
</dbReference>
<name>A0A1B7IVX0_9ENTR</name>
<feature type="domain" description="Chorismate-utilising enzyme C-terminal" evidence="6">
    <location>
        <begin position="169"/>
        <end position="420"/>
    </location>
</feature>
<evidence type="ECO:0000256" key="3">
    <source>
        <dbReference type="ARBA" id="ARBA00022842"/>
    </source>
</evidence>
<dbReference type="NCBIfam" id="TIGR00543">
    <property type="entry name" value="isochor_syn"/>
    <property type="match status" value="1"/>
</dbReference>
<keyword evidence="4 5" id="KW-0413">Isomerase</keyword>
<dbReference type="PANTHER" id="PTHR47253">
    <property type="match status" value="1"/>
</dbReference>
<comment type="function">
    <text evidence="5">Catalyzes the conversion of chorismate to isochorismate.</text>
</comment>
<feature type="active site" description="Proton donor" evidence="5">
    <location>
        <position position="240"/>
    </location>
</feature>
<dbReference type="RefSeq" id="WP_064557237.1">
    <property type="nucleotide sequence ID" value="NZ_LXER01000006.1"/>
</dbReference>
<dbReference type="InterPro" id="IPR044250">
    <property type="entry name" value="MenF-like"/>
</dbReference>
<evidence type="ECO:0000313" key="7">
    <source>
        <dbReference type="EMBL" id="OAT34091.1"/>
    </source>
</evidence>
<keyword evidence="5" id="KW-0479">Metal-binding</keyword>
<dbReference type="GO" id="GO:0009234">
    <property type="term" value="P:menaquinone biosynthetic process"/>
    <property type="evidence" value="ECO:0007669"/>
    <property type="project" value="UniProtKB-UniRule"/>
</dbReference>
<feature type="binding site" evidence="5">
    <location>
        <position position="284"/>
    </location>
    <ligand>
        <name>Mg(2+)</name>
        <dbReference type="ChEBI" id="CHEBI:18420"/>
    </ligand>
</feature>
<dbReference type="PANTHER" id="PTHR47253:SF4">
    <property type="entry name" value="ISOCHORISMATE SYNTHASE 2, CHLOROPLASTIC"/>
    <property type="match status" value="1"/>
</dbReference>
<keyword evidence="3 5" id="KW-0460">Magnesium</keyword>
<dbReference type="Proteomes" id="UP000078410">
    <property type="component" value="Unassembled WGS sequence"/>
</dbReference>
<dbReference type="GO" id="GO:0000287">
    <property type="term" value="F:magnesium ion binding"/>
    <property type="evidence" value="ECO:0007669"/>
    <property type="project" value="UniProtKB-UniRule"/>
</dbReference>
<gene>
    <name evidence="5" type="primary">menF</name>
    <name evidence="7" type="ORF">M975_0633</name>
</gene>
<comment type="caution">
    <text evidence="7">The sequence shown here is derived from an EMBL/GenBank/DDBJ whole genome shotgun (WGS) entry which is preliminary data.</text>
</comment>
<dbReference type="OrthoDB" id="9806579at2"/>
<evidence type="ECO:0000259" key="6">
    <source>
        <dbReference type="Pfam" id="PF00425"/>
    </source>
</evidence>
<dbReference type="Gene3D" id="3.60.120.10">
    <property type="entry name" value="Anthranilate synthase"/>
    <property type="match status" value="1"/>
</dbReference>
<comment type="pathway">
    <text evidence="5">Quinol/quinone metabolism; 1,4-dihydroxy-2-naphthoate biosynthesis; 1,4-dihydroxy-2-naphthoate from chorismate: step 1/7.</text>
</comment>
<organism evidence="7 8">
    <name type="scientific">Buttiauxella brennerae ATCC 51605</name>
    <dbReference type="NCBI Taxonomy" id="1354251"/>
    <lineage>
        <taxon>Bacteria</taxon>
        <taxon>Pseudomonadati</taxon>
        <taxon>Pseudomonadota</taxon>
        <taxon>Gammaproteobacteria</taxon>
        <taxon>Enterobacterales</taxon>
        <taxon>Enterobacteriaceae</taxon>
        <taxon>Buttiauxella</taxon>
    </lineage>
</organism>
<dbReference type="NCBIfam" id="NF011588">
    <property type="entry name" value="PRK15012.1"/>
    <property type="match status" value="1"/>
</dbReference>
<dbReference type="GO" id="GO:0008909">
    <property type="term" value="F:isochorismate synthase activity"/>
    <property type="evidence" value="ECO:0007669"/>
    <property type="project" value="UniProtKB-UniRule"/>
</dbReference>
<evidence type="ECO:0000256" key="1">
    <source>
        <dbReference type="ARBA" id="ARBA00000799"/>
    </source>
</evidence>
<dbReference type="EMBL" id="LXER01000006">
    <property type="protein sequence ID" value="OAT34091.1"/>
    <property type="molecule type" value="Genomic_DNA"/>
</dbReference>
<accession>A0A1B7IVX0</accession>
<sequence length="433" mass="48118">MNSVVVALQQLQLALNAEFADAPGLQQLAFSVSLSDASDALAWLTTQRLYPQFYWQQRNGDDEIAALGALRQFYTLNAARAFLDDYAGQPGVRITGVNAFSPDTSCLFLPRLEWRRTGGGASLYLNLYSEISLRDDARAAQQFLEQLLPAKQLLLQRLNCVAEQHIPTQPEWQQLIGSALTAIEQHEMDKVVLARATDLQFTAAVSAAAFMAASRRVNLNCYHFLMVFDASHAFLGSSPERLWRRIDTALRTEALAGTVANHPDDHRAWSLGQWLLKDDKNQRENMLVVEDICQRLHKTVGAIDVLPPQVVRLRKVQHLRRCIWTDLATPDDAACLAMLQPTAAVAGLPRDVARDFIASNEPFEREWYAGSAGYMSQRQAEFCVALRSAKVTNNTVRLYAGAGIVAGSDAAEEWQEIENKAAGLRTLLTKATF</sequence>
<comment type="cofactor">
    <cofactor evidence="5">
        <name>Mg(2+)</name>
        <dbReference type="ChEBI" id="CHEBI:18420"/>
    </cofactor>
</comment>
<dbReference type="AlphaFoldDB" id="A0A1B7IVX0"/>
<dbReference type="InterPro" id="IPR005801">
    <property type="entry name" value="ADC_synthase"/>
</dbReference>
<dbReference type="FunFam" id="3.60.120.10:FF:000002">
    <property type="entry name" value="Isochorismate synthase MenF"/>
    <property type="match status" value="1"/>
</dbReference>
<keyword evidence="8" id="KW-1185">Reference proteome</keyword>
<keyword evidence="5" id="KW-0474">Menaquinone biosynthesis</keyword>
<comment type="similarity">
    <text evidence="2 5">Belongs to the isochorismate synthase family.</text>
</comment>
<dbReference type="InterPro" id="IPR004561">
    <property type="entry name" value="IsoChor_synthase"/>
</dbReference>